<dbReference type="Gene3D" id="1.10.20.10">
    <property type="entry name" value="Histone, subunit A"/>
    <property type="match status" value="1"/>
</dbReference>
<dbReference type="OrthoDB" id="636685at2759"/>
<feature type="compositionally biased region" description="Polar residues" evidence="3">
    <location>
        <begin position="363"/>
        <end position="373"/>
    </location>
</feature>
<gene>
    <name evidence="5" type="ORF">GSI_15247</name>
</gene>
<feature type="region of interest" description="Disordered" evidence="3">
    <location>
        <begin position="350"/>
        <end position="373"/>
    </location>
</feature>
<organism evidence="5 6">
    <name type="scientific">Ganoderma sinense ZZ0214-1</name>
    <dbReference type="NCBI Taxonomy" id="1077348"/>
    <lineage>
        <taxon>Eukaryota</taxon>
        <taxon>Fungi</taxon>
        <taxon>Dikarya</taxon>
        <taxon>Basidiomycota</taxon>
        <taxon>Agaricomycotina</taxon>
        <taxon>Agaricomycetes</taxon>
        <taxon>Polyporales</taxon>
        <taxon>Polyporaceae</taxon>
        <taxon>Ganoderma</taxon>
    </lineage>
</organism>
<proteinExistence type="predicted"/>
<dbReference type="InterPro" id="IPR050568">
    <property type="entry name" value="Transcr_DNA_Rep_Reg"/>
</dbReference>
<dbReference type="GO" id="GO:0008623">
    <property type="term" value="C:CHRAC"/>
    <property type="evidence" value="ECO:0007669"/>
    <property type="project" value="TreeGrafter"/>
</dbReference>
<dbReference type="InterPro" id="IPR003958">
    <property type="entry name" value="CBFA_NFYB_domain"/>
</dbReference>
<dbReference type="STRING" id="1077348.A0A2G8RML8"/>
<comment type="caution">
    <text evidence="5">The sequence shown here is derived from an EMBL/GenBank/DDBJ whole genome shotgun (WGS) entry which is preliminary data.</text>
</comment>
<feature type="region of interest" description="Disordered" evidence="3">
    <location>
        <begin position="1"/>
        <end position="63"/>
    </location>
</feature>
<feature type="compositionally biased region" description="Polar residues" evidence="3">
    <location>
        <begin position="266"/>
        <end position="283"/>
    </location>
</feature>
<sequence length="373" mass="39113">MALSFTTISGDGRHSLAASTNSGFNSEVDEEEIDQLDSGLDDEGDEMEPELEEESVSTSKGRRKLGVRVPGTTLVPQDRLDNILQAEGAGAHMSKEAVYMLSIATEEFVKRLAEAGYQQTVSENRQHIQYRDMSILTRKQSKFKFLEDTIPQPMSIADAIQRRAAREREGLEDDPAISTTAPPSPPFVHGQLPKNSDSASAAAASEKPVPKGRQSLLAHTNGKGPNGTTTTSASASAATSPAASASARAGTPRSSRARDRRGRWSNGPSTNGSHEGTPESTGPTVAVAETASLGGERAAANGAANANGRSVGAHVVESTGIGSAQGHFAPGQVVGPASGYLEDGNRLIANGRNAMTDNPGRTIYSQQRPPAQR</sequence>
<dbReference type="GO" id="GO:0006261">
    <property type="term" value="P:DNA-templated DNA replication"/>
    <property type="evidence" value="ECO:0007669"/>
    <property type="project" value="TreeGrafter"/>
</dbReference>
<evidence type="ECO:0000313" key="6">
    <source>
        <dbReference type="Proteomes" id="UP000230002"/>
    </source>
</evidence>
<reference evidence="5 6" key="1">
    <citation type="journal article" date="2015" name="Sci. Rep.">
        <title>Chromosome-level genome map provides insights into diverse defense mechanisms in the medicinal fungus Ganoderma sinense.</title>
        <authorList>
            <person name="Zhu Y."/>
            <person name="Xu J."/>
            <person name="Sun C."/>
            <person name="Zhou S."/>
            <person name="Xu H."/>
            <person name="Nelson D.R."/>
            <person name="Qian J."/>
            <person name="Song J."/>
            <person name="Luo H."/>
            <person name="Xiang L."/>
            <person name="Li Y."/>
            <person name="Xu Z."/>
            <person name="Ji A."/>
            <person name="Wang L."/>
            <person name="Lu S."/>
            <person name="Hayward A."/>
            <person name="Sun W."/>
            <person name="Li X."/>
            <person name="Schwartz D.C."/>
            <person name="Wang Y."/>
            <person name="Chen S."/>
        </authorList>
    </citation>
    <scope>NUCLEOTIDE SEQUENCE [LARGE SCALE GENOMIC DNA]</scope>
    <source>
        <strain evidence="5 6">ZZ0214-1</strain>
    </source>
</reference>
<feature type="compositionally biased region" description="Low complexity" evidence="3">
    <location>
        <begin position="220"/>
        <end position="254"/>
    </location>
</feature>
<dbReference type="GO" id="GO:0046982">
    <property type="term" value="F:protein heterodimerization activity"/>
    <property type="evidence" value="ECO:0007669"/>
    <property type="project" value="InterPro"/>
</dbReference>
<name>A0A2G8RML8_9APHY</name>
<feature type="compositionally biased region" description="Acidic residues" evidence="3">
    <location>
        <begin position="27"/>
        <end position="55"/>
    </location>
</feature>
<feature type="region of interest" description="Disordered" evidence="3">
    <location>
        <begin position="164"/>
        <end position="307"/>
    </location>
</feature>
<evidence type="ECO:0000256" key="2">
    <source>
        <dbReference type="ARBA" id="ARBA00023242"/>
    </source>
</evidence>
<accession>A0A2G8RML8</accession>
<comment type="subcellular location">
    <subcellularLocation>
        <location evidence="1">Nucleus</location>
    </subcellularLocation>
</comment>
<evidence type="ECO:0000259" key="4">
    <source>
        <dbReference type="Pfam" id="PF00808"/>
    </source>
</evidence>
<evidence type="ECO:0000313" key="5">
    <source>
        <dbReference type="EMBL" id="PIL22558.1"/>
    </source>
</evidence>
<dbReference type="PANTHER" id="PTHR10252:SF54">
    <property type="entry name" value="CHROMATIN ACCESSIBILITY COMPLEX PROTEIN 1"/>
    <property type="match status" value="1"/>
</dbReference>
<evidence type="ECO:0000256" key="3">
    <source>
        <dbReference type="SAM" id="MobiDB-lite"/>
    </source>
</evidence>
<dbReference type="SUPFAM" id="SSF47113">
    <property type="entry name" value="Histone-fold"/>
    <property type="match status" value="1"/>
</dbReference>
<dbReference type="EMBL" id="AYKW01000069">
    <property type="protein sequence ID" value="PIL22558.1"/>
    <property type="molecule type" value="Genomic_DNA"/>
</dbReference>
<feature type="domain" description="Transcription factor CBF/NF-Y/archaeal histone" evidence="4">
    <location>
        <begin position="75"/>
        <end position="134"/>
    </location>
</feature>
<dbReference type="Proteomes" id="UP000230002">
    <property type="component" value="Unassembled WGS sequence"/>
</dbReference>
<dbReference type="AlphaFoldDB" id="A0A2G8RML8"/>
<dbReference type="InterPro" id="IPR009072">
    <property type="entry name" value="Histone-fold"/>
</dbReference>
<keyword evidence="2" id="KW-0539">Nucleus</keyword>
<feature type="compositionally biased region" description="Low complexity" evidence="3">
    <location>
        <begin position="298"/>
        <end position="307"/>
    </location>
</feature>
<evidence type="ECO:0000256" key="1">
    <source>
        <dbReference type="ARBA" id="ARBA00004123"/>
    </source>
</evidence>
<protein>
    <submittedName>
        <fullName evidence="5">Transcription factor</fullName>
    </submittedName>
</protein>
<keyword evidence="6" id="KW-1185">Reference proteome</keyword>
<dbReference type="PANTHER" id="PTHR10252">
    <property type="entry name" value="HISTONE-LIKE TRANSCRIPTION FACTOR CCAAT-RELATED"/>
    <property type="match status" value="1"/>
</dbReference>
<dbReference type="Pfam" id="PF00808">
    <property type="entry name" value="CBFD_NFYB_HMF"/>
    <property type="match status" value="1"/>
</dbReference>